<name>A0A7V1LM98_CALAY</name>
<dbReference type="GO" id="GO:0008239">
    <property type="term" value="F:dipeptidyl-peptidase activity"/>
    <property type="evidence" value="ECO:0007669"/>
    <property type="project" value="UniProtKB-UniRule"/>
</dbReference>
<protein>
    <recommendedName>
        <fullName evidence="6">Dipeptidyl-peptidase</fullName>
        <ecNumber evidence="6">3.4.14.-</ecNumber>
    </recommendedName>
</protein>
<evidence type="ECO:0000256" key="3">
    <source>
        <dbReference type="ARBA" id="ARBA00022670"/>
    </source>
</evidence>
<sequence>MKKIIIFFTILSLTGGMLLADEGMYPVTMMDQVDLKEKGFEISLEDIFSPGKTSLFDAIVKVNGCTGSFVSGDGLIITNHHCAFRAANLASDAGHDYIRDGFLAESREMEIPARGYTVRITRSYSDVSAEVTDGLEKIEDAYERNKVLADRIKAIVARAEKENPGMRAEVSEMFKGRQYILFIYTYLRDIRLVYVPPRSIGEFGGDIDNYEWPRHTGDFSFLRAYVAPDGQPADFSPENVPYHPRKHLQVNPGGVNDGDFVFILGFPGRTFRHLSSYFLEYEQRFNLPARVEWYQWLIATMEEAGREDRSVALKHLSRIKSLANLDKRYSGRLLGLRRLRLVAKRQAEEEKMRRLDPRVASVLDKLRDIYRQRREEGYLTFWLSRLRSDVYAFSFADRIIGVERNRAKKDMERESPYMDRNWPRTLRYTMIAADNFYLPVDRAILSEILTRLLSLPAAGEKPALRQLAGMVEEAGSPENFARQLYRQTRITDKTQLKKWLQASPEEIEKLKDPFIELRRALEEAYEELKEESRRTNGQLALLQPRYTEARMKFMKGSFIPDANGTLRLTFGHIRGYHPRDAVYNSPVTSLTGIVEKNTGRPPFNAPDALMQNIKEKNYGRFYNKAVDSVPVCILYDLDTTGGNSGSPVMDSGGRLIGVNFDRAFEATINDYAYSERYSRSIAVDIRYVLWVIKYIAGADELLREMGVGE</sequence>
<evidence type="ECO:0000256" key="6">
    <source>
        <dbReference type="RuleBase" id="RU366067"/>
    </source>
</evidence>
<keyword evidence="6" id="KW-0720">Serine protease</keyword>
<proteinExistence type="inferred from homology"/>
<dbReference type="EMBL" id="DRLD01000214">
    <property type="protein sequence ID" value="HED10571.1"/>
    <property type="molecule type" value="Genomic_DNA"/>
</dbReference>
<dbReference type="SUPFAM" id="SSF50494">
    <property type="entry name" value="Trypsin-like serine proteases"/>
    <property type="match status" value="1"/>
</dbReference>
<keyword evidence="4" id="KW-0732">Signal</keyword>
<reference evidence="7" key="1">
    <citation type="journal article" date="2020" name="mSystems">
        <title>Genome- and Community-Level Interaction Insights into Carbon Utilization and Element Cycling Functions of Hydrothermarchaeota in Hydrothermal Sediment.</title>
        <authorList>
            <person name="Zhou Z."/>
            <person name="Liu Y."/>
            <person name="Xu W."/>
            <person name="Pan J."/>
            <person name="Luo Z.H."/>
            <person name="Li M."/>
        </authorList>
    </citation>
    <scope>NUCLEOTIDE SEQUENCE [LARGE SCALE GENOMIC DNA]</scope>
    <source>
        <strain evidence="7">HyVt-456</strain>
    </source>
</reference>
<dbReference type="AlphaFoldDB" id="A0A7V1LM98"/>
<evidence type="ECO:0000313" key="7">
    <source>
        <dbReference type="EMBL" id="HED10571.1"/>
    </source>
</evidence>
<dbReference type="PANTHER" id="PTHR38469">
    <property type="entry name" value="PERIPLASMIC PEPTIDASE SUBFAMILY S1B"/>
    <property type="match status" value="1"/>
</dbReference>
<dbReference type="Pfam" id="PF10459">
    <property type="entry name" value="Peptidase_S46"/>
    <property type="match status" value="1"/>
</dbReference>
<evidence type="ECO:0000256" key="1">
    <source>
        <dbReference type="ARBA" id="ARBA00010491"/>
    </source>
</evidence>
<dbReference type="Proteomes" id="UP000886005">
    <property type="component" value="Unassembled WGS sequence"/>
</dbReference>
<keyword evidence="3 6" id="KW-0645">Protease</keyword>
<dbReference type="PANTHER" id="PTHR38469:SF1">
    <property type="entry name" value="PERIPLASMIC PEPTIDASE SUBFAMILY S1B"/>
    <property type="match status" value="1"/>
</dbReference>
<dbReference type="EC" id="3.4.14.-" evidence="6"/>
<dbReference type="InterPro" id="IPR019500">
    <property type="entry name" value="Pep_S46"/>
</dbReference>
<keyword evidence="5 6" id="KW-0378">Hydrolase</keyword>
<comment type="caution">
    <text evidence="7">The sequence shown here is derived from an EMBL/GenBank/DDBJ whole genome shotgun (WGS) entry which is preliminary data.</text>
</comment>
<dbReference type="Gene3D" id="2.40.10.10">
    <property type="entry name" value="Trypsin-like serine proteases"/>
    <property type="match status" value="1"/>
</dbReference>
<gene>
    <name evidence="7" type="ORF">ENJ10_07765</name>
</gene>
<dbReference type="InterPro" id="IPR009003">
    <property type="entry name" value="Peptidase_S1_PA"/>
</dbReference>
<dbReference type="GO" id="GO:0043171">
    <property type="term" value="P:peptide catabolic process"/>
    <property type="evidence" value="ECO:0007669"/>
    <property type="project" value="UniProtKB-UniRule"/>
</dbReference>
<keyword evidence="2 6" id="KW-0031">Aminopeptidase</keyword>
<organism evidence="7">
    <name type="scientific">Caldithrix abyssi</name>
    <dbReference type="NCBI Taxonomy" id="187145"/>
    <lineage>
        <taxon>Bacteria</taxon>
        <taxon>Pseudomonadati</taxon>
        <taxon>Calditrichota</taxon>
        <taxon>Calditrichia</taxon>
        <taxon>Calditrichales</taxon>
        <taxon>Calditrichaceae</taxon>
        <taxon>Caldithrix</taxon>
    </lineage>
</organism>
<evidence type="ECO:0000256" key="5">
    <source>
        <dbReference type="ARBA" id="ARBA00022801"/>
    </source>
</evidence>
<dbReference type="GO" id="GO:0006508">
    <property type="term" value="P:proteolysis"/>
    <property type="evidence" value="ECO:0007669"/>
    <property type="project" value="UniProtKB-KW"/>
</dbReference>
<accession>A0A7V1LM98</accession>
<comment type="function">
    <text evidence="6">Catalyzes the removal of dipeptides from the N-terminus of oligopeptides.</text>
</comment>
<dbReference type="InterPro" id="IPR043504">
    <property type="entry name" value="Peptidase_S1_PA_chymotrypsin"/>
</dbReference>
<evidence type="ECO:0000256" key="4">
    <source>
        <dbReference type="ARBA" id="ARBA00022729"/>
    </source>
</evidence>
<dbReference type="GO" id="GO:0070009">
    <property type="term" value="F:serine-type aminopeptidase activity"/>
    <property type="evidence" value="ECO:0007669"/>
    <property type="project" value="UniProtKB-UniRule"/>
</dbReference>
<comment type="similarity">
    <text evidence="1 6">Belongs to the peptidase S46 family.</text>
</comment>
<evidence type="ECO:0000256" key="2">
    <source>
        <dbReference type="ARBA" id="ARBA00022438"/>
    </source>
</evidence>